<dbReference type="HOGENOM" id="CLU_089097_0_0_1"/>
<dbReference type="PANTHER" id="PTHR31920">
    <property type="entry name" value="B3 DOMAIN-CONTAINING"/>
    <property type="match status" value="1"/>
</dbReference>
<keyword evidence="9" id="KW-1185">Reference proteome</keyword>
<evidence type="ECO:0000256" key="5">
    <source>
        <dbReference type="ARBA" id="ARBA00023242"/>
    </source>
</evidence>
<accession>G7JEX9</accession>
<dbReference type="STRING" id="3880.G7JEX9"/>
<comment type="subcellular location">
    <subcellularLocation>
        <location evidence="1">Nucleus</location>
    </subcellularLocation>
</comment>
<evidence type="ECO:0000256" key="1">
    <source>
        <dbReference type="ARBA" id="ARBA00004123"/>
    </source>
</evidence>
<dbReference type="Gene3D" id="2.40.330.10">
    <property type="entry name" value="DNA-binding pseudobarrel domain"/>
    <property type="match status" value="1"/>
</dbReference>
<keyword evidence="2" id="KW-0805">Transcription regulation</keyword>
<dbReference type="GO" id="GO:0005634">
    <property type="term" value="C:nucleus"/>
    <property type="evidence" value="ECO:0007669"/>
    <property type="project" value="UniProtKB-SubCell"/>
</dbReference>
<dbReference type="CDD" id="cd10017">
    <property type="entry name" value="B3_DNA"/>
    <property type="match status" value="1"/>
</dbReference>
<keyword evidence="5" id="KW-0539">Nucleus</keyword>
<dbReference type="EMBL" id="CM001220">
    <property type="protein sequence ID" value="AES89037.1"/>
    <property type="molecule type" value="Genomic_DNA"/>
</dbReference>
<evidence type="ECO:0000313" key="7">
    <source>
        <dbReference type="EMBL" id="AES89037.1"/>
    </source>
</evidence>
<reference evidence="8" key="3">
    <citation type="submission" date="2015-04" db="UniProtKB">
        <authorList>
            <consortium name="EnsemblPlants"/>
        </authorList>
    </citation>
    <scope>IDENTIFICATION</scope>
    <source>
        <strain evidence="8">cv. Jemalong A17</strain>
    </source>
</reference>
<dbReference type="PaxDb" id="3880-AES89037"/>
<dbReference type="InterPro" id="IPR050655">
    <property type="entry name" value="Plant_B3_domain"/>
</dbReference>
<evidence type="ECO:0000313" key="8">
    <source>
        <dbReference type="EnsemblPlants" id="AES89037"/>
    </source>
</evidence>
<keyword evidence="4" id="KW-0804">Transcription</keyword>
<keyword evidence="3 7" id="KW-0238">DNA-binding</keyword>
<name>G7JEX9_MEDTR</name>
<evidence type="ECO:0000256" key="3">
    <source>
        <dbReference type="ARBA" id="ARBA00023125"/>
    </source>
</evidence>
<dbReference type="Pfam" id="PF02362">
    <property type="entry name" value="B3"/>
    <property type="match status" value="1"/>
</dbReference>
<protein>
    <submittedName>
        <fullName evidence="7">B3 DNA-binding domain protein</fullName>
    </submittedName>
</protein>
<dbReference type="PROSITE" id="PS50863">
    <property type="entry name" value="B3"/>
    <property type="match status" value="1"/>
</dbReference>
<gene>
    <name evidence="8" type="primary">11412485</name>
    <name evidence="7" type="ordered locus">MTR_4g068300</name>
</gene>
<dbReference type="EnsemblPlants" id="AES89037">
    <property type="protein sequence ID" value="AES89037"/>
    <property type="gene ID" value="MTR_4g068300"/>
</dbReference>
<proteinExistence type="predicted"/>
<dbReference type="PANTHER" id="PTHR31920:SF122">
    <property type="entry name" value="B3 DOMAIN-CONTAINING PROTEIN REM23"/>
    <property type="match status" value="1"/>
</dbReference>
<dbReference type="GO" id="GO:0003677">
    <property type="term" value="F:DNA binding"/>
    <property type="evidence" value="ECO:0007669"/>
    <property type="project" value="UniProtKB-KW"/>
</dbReference>
<organism evidence="7 9">
    <name type="scientific">Medicago truncatula</name>
    <name type="common">Barrel medic</name>
    <name type="synonym">Medicago tribuloides</name>
    <dbReference type="NCBI Taxonomy" id="3880"/>
    <lineage>
        <taxon>Eukaryota</taxon>
        <taxon>Viridiplantae</taxon>
        <taxon>Streptophyta</taxon>
        <taxon>Embryophyta</taxon>
        <taxon>Tracheophyta</taxon>
        <taxon>Spermatophyta</taxon>
        <taxon>Magnoliopsida</taxon>
        <taxon>eudicotyledons</taxon>
        <taxon>Gunneridae</taxon>
        <taxon>Pentapetalae</taxon>
        <taxon>rosids</taxon>
        <taxon>fabids</taxon>
        <taxon>Fabales</taxon>
        <taxon>Fabaceae</taxon>
        <taxon>Papilionoideae</taxon>
        <taxon>50 kb inversion clade</taxon>
        <taxon>NPAAA clade</taxon>
        <taxon>Hologalegina</taxon>
        <taxon>IRL clade</taxon>
        <taxon>Trifolieae</taxon>
        <taxon>Medicago</taxon>
    </lineage>
</organism>
<dbReference type="Proteomes" id="UP000002051">
    <property type="component" value="Chromosome 4"/>
</dbReference>
<dbReference type="KEGG" id="mtr:11412485"/>
<sequence>MDYDHQDKPSFFAIIKEGFNINSLKVPPEIVTDLGEELWKNTFMILVGSSGEKWEVSILKKGNDIYLQIGWQKFLIDNKVMLEELLVFTYDGENKFQGQIFGKNGLERPCFKNVPEQEEVQEEEEEVTAAPPFTVAKRKRGRPRKVPSPESECFKKEKAEVPAKIAVKRNDCRARKSPAGERVCFRKKEEVAATIMSMGKRRKNRQRVSVKKEEAKAAATMAAAINKGRTRENPAGERVCVKKEDAKAEETIVAERKKGRPRKYSAPVVIYVN</sequence>
<dbReference type="InterPro" id="IPR003340">
    <property type="entry name" value="B3_DNA-bd"/>
</dbReference>
<dbReference type="SMART" id="SM01019">
    <property type="entry name" value="B3"/>
    <property type="match status" value="1"/>
</dbReference>
<dbReference type="OrthoDB" id="1666376at2759"/>
<dbReference type="SUPFAM" id="SSF101936">
    <property type="entry name" value="DNA-binding pseudobarrel domain"/>
    <property type="match status" value="1"/>
</dbReference>
<evidence type="ECO:0000259" key="6">
    <source>
        <dbReference type="PROSITE" id="PS50863"/>
    </source>
</evidence>
<reference evidence="7 9" key="2">
    <citation type="journal article" date="2014" name="BMC Genomics">
        <title>An improved genome release (version Mt4.0) for the model legume Medicago truncatula.</title>
        <authorList>
            <person name="Tang H."/>
            <person name="Krishnakumar V."/>
            <person name="Bidwell S."/>
            <person name="Rosen B."/>
            <person name="Chan A."/>
            <person name="Zhou S."/>
            <person name="Gentzbittel L."/>
            <person name="Childs K.L."/>
            <person name="Yandell M."/>
            <person name="Gundlach H."/>
            <person name="Mayer K.F."/>
            <person name="Schwartz D.C."/>
            <person name="Town C.D."/>
        </authorList>
    </citation>
    <scope>GENOME REANNOTATION</scope>
    <source>
        <strain evidence="8 9">cv. Jemalong A17</strain>
    </source>
</reference>
<dbReference type="OMA" id="RNDCRAR"/>
<feature type="domain" description="TF-B3" evidence="6">
    <location>
        <begin position="9"/>
        <end position="104"/>
    </location>
</feature>
<evidence type="ECO:0000256" key="4">
    <source>
        <dbReference type="ARBA" id="ARBA00023163"/>
    </source>
</evidence>
<reference evidence="7 9" key="1">
    <citation type="journal article" date="2011" name="Nature">
        <title>The Medicago genome provides insight into the evolution of rhizobial symbioses.</title>
        <authorList>
            <person name="Young N.D."/>
            <person name="Debelle F."/>
            <person name="Oldroyd G.E."/>
            <person name="Geurts R."/>
            <person name="Cannon S.B."/>
            <person name="Udvardi M.K."/>
            <person name="Benedito V.A."/>
            <person name="Mayer K.F."/>
            <person name="Gouzy J."/>
            <person name="Schoof H."/>
            <person name="Van de Peer Y."/>
            <person name="Proost S."/>
            <person name="Cook D.R."/>
            <person name="Meyers B.C."/>
            <person name="Spannagl M."/>
            <person name="Cheung F."/>
            <person name="De Mita S."/>
            <person name="Krishnakumar V."/>
            <person name="Gundlach H."/>
            <person name="Zhou S."/>
            <person name="Mudge J."/>
            <person name="Bharti A.K."/>
            <person name="Murray J.D."/>
            <person name="Naoumkina M.A."/>
            <person name="Rosen B."/>
            <person name="Silverstein K.A."/>
            <person name="Tang H."/>
            <person name="Rombauts S."/>
            <person name="Zhao P.X."/>
            <person name="Zhou P."/>
            <person name="Barbe V."/>
            <person name="Bardou P."/>
            <person name="Bechner M."/>
            <person name="Bellec A."/>
            <person name="Berger A."/>
            <person name="Berges H."/>
            <person name="Bidwell S."/>
            <person name="Bisseling T."/>
            <person name="Choisne N."/>
            <person name="Couloux A."/>
            <person name="Denny R."/>
            <person name="Deshpande S."/>
            <person name="Dai X."/>
            <person name="Doyle J.J."/>
            <person name="Dudez A.M."/>
            <person name="Farmer A.D."/>
            <person name="Fouteau S."/>
            <person name="Franken C."/>
            <person name="Gibelin C."/>
            <person name="Gish J."/>
            <person name="Goldstein S."/>
            <person name="Gonzalez A.J."/>
            <person name="Green P.J."/>
            <person name="Hallab A."/>
            <person name="Hartog M."/>
            <person name="Hua A."/>
            <person name="Humphray S.J."/>
            <person name="Jeong D.H."/>
            <person name="Jing Y."/>
            <person name="Jocker A."/>
            <person name="Kenton S.M."/>
            <person name="Kim D.J."/>
            <person name="Klee K."/>
            <person name="Lai H."/>
            <person name="Lang C."/>
            <person name="Lin S."/>
            <person name="Macmil S.L."/>
            <person name="Magdelenat G."/>
            <person name="Matthews L."/>
            <person name="McCorrison J."/>
            <person name="Monaghan E.L."/>
            <person name="Mun J.H."/>
            <person name="Najar F.Z."/>
            <person name="Nicholson C."/>
            <person name="Noirot C."/>
            <person name="O'Bleness M."/>
            <person name="Paule C.R."/>
            <person name="Poulain J."/>
            <person name="Prion F."/>
            <person name="Qin B."/>
            <person name="Qu C."/>
            <person name="Retzel E.F."/>
            <person name="Riddle C."/>
            <person name="Sallet E."/>
            <person name="Samain S."/>
            <person name="Samson N."/>
            <person name="Sanders I."/>
            <person name="Saurat O."/>
            <person name="Scarpelli C."/>
            <person name="Schiex T."/>
            <person name="Segurens B."/>
            <person name="Severin A.J."/>
            <person name="Sherrier D.J."/>
            <person name="Shi R."/>
            <person name="Sims S."/>
            <person name="Singer S.R."/>
            <person name="Sinharoy S."/>
            <person name="Sterck L."/>
            <person name="Viollet A."/>
            <person name="Wang B.B."/>
            <person name="Wang K."/>
            <person name="Wang M."/>
            <person name="Wang X."/>
            <person name="Warfsmann J."/>
            <person name="Weissenbach J."/>
            <person name="White D.D."/>
            <person name="White J.D."/>
            <person name="Wiley G.B."/>
            <person name="Wincker P."/>
            <person name="Xing Y."/>
            <person name="Yang L."/>
            <person name="Yao Z."/>
            <person name="Ying F."/>
            <person name="Zhai J."/>
            <person name="Zhou L."/>
            <person name="Zuber A."/>
            <person name="Denarie J."/>
            <person name="Dixon R.A."/>
            <person name="May G.D."/>
            <person name="Schwartz D.C."/>
            <person name="Rogers J."/>
            <person name="Quetier F."/>
            <person name="Town C.D."/>
            <person name="Roe B.A."/>
        </authorList>
    </citation>
    <scope>NUCLEOTIDE SEQUENCE [LARGE SCALE GENOMIC DNA]</scope>
    <source>
        <strain evidence="7">A17</strain>
        <strain evidence="8 9">cv. Jemalong A17</strain>
    </source>
</reference>
<dbReference type="InterPro" id="IPR015300">
    <property type="entry name" value="DNA-bd_pseudobarrel_sf"/>
</dbReference>
<dbReference type="AlphaFoldDB" id="G7JEX9"/>
<evidence type="ECO:0000256" key="2">
    <source>
        <dbReference type="ARBA" id="ARBA00023015"/>
    </source>
</evidence>
<evidence type="ECO:0000313" key="9">
    <source>
        <dbReference type="Proteomes" id="UP000002051"/>
    </source>
</evidence>